<reference evidence="4 5" key="1">
    <citation type="submission" date="2018-10" db="EMBL/GenBank/DDBJ databases">
        <title>Notoacmeibacter sp. M2BS9Y-3-1, whole genome shotgun sequence.</title>
        <authorList>
            <person name="Tuo L."/>
        </authorList>
    </citation>
    <scope>NUCLEOTIDE SEQUENCE [LARGE SCALE GENOMIC DNA]</scope>
    <source>
        <strain evidence="4 5">M2BS9Y-3-1</strain>
    </source>
</reference>
<proteinExistence type="predicted"/>
<feature type="region of interest" description="Disordered" evidence="1">
    <location>
        <begin position="221"/>
        <end position="301"/>
    </location>
</feature>
<dbReference type="Proteomes" id="UP000281094">
    <property type="component" value="Unassembled WGS sequence"/>
</dbReference>
<name>A0A3L7J9I7_9HYPH</name>
<keyword evidence="5" id="KW-1185">Reference proteome</keyword>
<protein>
    <recommendedName>
        <fullName evidence="3">Ancillary SecYEG translocon subunit/Cell division coordinator CpoB TPR domain-containing protein</fullName>
    </recommendedName>
</protein>
<accession>A0A3L7J9I7</accession>
<keyword evidence="2" id="KW-0472">Membrane</keyword>
<keyword evidence="2" id="KW-0812">Transmembrane</keyword>
<comment type="caution">
    <text evidence="4">The sequence shown here is derived from an EMBL/GenBank/DDBJ whole genome shotgun (WGS) entry which is preliminary data.</text>
</comment>
<dbReference type="Pfam" id="PF09976">
    <property type="entry name" value="TPR_21"/>
    <property type="match status" value="1"/>
</dbReference>
<evidence type="ECO:0000313" key="5">
    <source>
        <dbReference type="Proteomes" id="UP000281094"/>
    </source>
</evidence>
<evidence type="ECO:0000256" key="1">
    <source>
        <dbReference type="SAM" id="MobiDB-lite"/>
    </source>
</evidence>
<sequence length="301" mass="31579">MSDDSFFREVNEELRQDRARALWDRYGKILIGAIVLVIAATAAIVFWRDYQDKQAAASGDRFLAALEKAEGGDRDAALVELEALQGDSTGEYAELARFKRASLLADEGSTVEAVRLFDEIAADGGAPQTLRDFAALRAGYLLVDENDYDAVAQRVEYLATESNALRFSAREALGLAAWKAGRADQARELFGEIVDDLGTPENLRRRATMMSDLIAAGATAEGGSVEGNAPVDNAGEAAAGDGSSTAPSSPAEGDETAPVDDTPSGDEVQPQQNEGGDDATAGETTADQPAEADPAGNDGSG</sequence>
<evidence type="ECO:0000259" key="3">
    <source>
        <dbReference type="Pfam" id="PF09976"/>
    </source>
</evidence>
<dbReference type="InterPro" id="IPR018704">
    <property type="entry name" value="SecYEG/CpoB_TPR"/>
</dbReference>
<dbReference type="EMBL" id="RCWN01000001">
    <property type="protein sequence ID" value="RLQ87408.1"/>
    <property type="molecule type" value="Genomic_DNA"/>
</dbReference>
<evidence type="ECO:0000256" key="2">
    <source>
        <dbReference type="SAM" id="Phobius"/>
    </source>
</evidence>
<evidence type="ECO:0000313" key="4">
    <source>
        <dbReference type="EMBL" id="RLQ87408.1"/>
    </source>
</evidence>
<feature type="domain" description="Ancillary SecYEG translocon subunit/Cell division coordinator CpoB TPR" evidence="3">
    <location>
        <begin position="21"/>
        <end position="200"/>
    </location>
</feature>
<feature type="transmembrane region" description="Helical" evidence="2">
    <location>
        <begin position="29"/>
        <end position="47"/>
    </location>
</feature>
<gene>
    <name evidence="4" type="ORF">D8780_03515</name>
</gene>
<organism evidence="4 5">
    <name type="scientific">Notoacmeibacter ruber</name>
    <dbReference type="NCBI Taxonomy" id="2670375"/>
    <lineage>
        <taxon>Bacteria</taxon>
        <taxon>Pseudomonadati</taxon>
        <taxon>Pseudomonadota</taxon>
        <taxon>Alphaproteobacteria</taxon>
        <taxon>Hyphomicrobiales</taxon>
        <taxon>Notoacmeibacteraceae</taxon>
        <taxon>Notoacmeibacter</taxon>
    </lineage>
</organism>
<dbReference type="AlphaFoldDB" id="A0A3L7J9I7"/>
<keyword evidence="2" id="KW-1133">Transmembrane helix</keyword>